<comment type="caution">
    <text evidence="2">The sequence shown here is derived from an EMBL/GenBank/DDBJ whole genome shotgun (WGS) entry which is preliminary data.</text>
</comment>
<dbReference type="AlphaFoldDB" id="A0A1L7V181"/>
<proteinExistence type="predicted"/>
<accession>A0A1L7V181</accession>
<dbReference type="RefSeq" id="XP_031075291.1">
    <property type="nucleotide sequence ID" value="XM_031234316.1"/>
</dbReference>
<reference evidence="3" key="1">
    <citation type="journal article" date="2016" name="Genome Biol. Evol.">
        <title>Comparative 'omics' of the Fusarium fujikuroi species complex highlights differences in genetic potential and metabolite synthesis.</title>
        <authorList>
            <person name="Niehaus E.-M."/>
            <person name="Muensterkoetter M."/>
            <person name="Proctor R.H."/>
            <person name="Brown D.W."/>
            <person name="Sharon A."/>
            <person name="Idan Y."/>
            <person name="Oren-Young L."/>
            <person name="Sieber C.M."/>
            <person name="Novak O."/>
            <person name="Pencik A."/>
            <person name="Tarkowska D."/>
            <person name="Hromadova K."/>
            <person name="Freeman S."/>
            <person name="Maymon M."/>
            <person name="Elazar M."/>
            <person name="Youssef S.A."/>
            <person name="El-Shabrawy E.S.M."/>
            <person name="Shalaby A.B.A."/>
            <person name="Houterman P."/>
            <person name="Brock N.L."/>
            <person name="Burkhardt I."/>
            <person name="Tsavkelova E.A."/>
            <person name="Dickschat J.S."/>
            <person name="Galuszka P."/>
            <person name="Gueldener U."/>
            <person name="Tudzynski B."/>
        </authorList>
    </citation>
    <scope>NUCLEOTIDE SEQUENCE [LARGE SCALE GENOMIC DNA]</scope>
    <source>
        <strain evidence="3">ET1</strain>
    </source>
</reference>
<evidence type="ECO:0000313" key="3">
    <source>
        <dbReference type="Proteomes" id="UP000183971"/>
    </source>
</evidence>
<organism evidence="2 3">
    <name type="scientific">Fusarium proliferatum (strain ET1)</name>
    <name type="common">Orchid endophyte fungus</name>
    <dbReference type="NCBI Taxonomy" id="1227346"/>
    <lineage>
        <taxon>Eukaryota</taxon>
        <taxon>Fungi</taxon>
        <taxon>Dikarya</taxon>
        <taxon>Ascomycota</taxon>
        <taxon>Pezizomycotina</taxon>
        <taxon>Sordariomycetes</taxon>
        <taxon>Hypocreomycetidae</taxon>
        <taxon>Hypocreales</taxon>
        <taxon>Nectriaceae</taxon>
        <taxon>Fusarium</taxon>
        <taxon>Fusarium fujikuroi species complex</taxon>
    </lineage>
</organism>
<name>A0A1L7V181_FUSPR</name>
<dbReference type="EMBL" id="FJOF01000001">
    <property type="protein sequence ID" value="CZR34698.1"/>
    <property type="molecule type" value="Genomic_DNA"/>
</dbReference>
<feature type="region of interest" description="Disordered" evidence="1">
    <location>
        <begin position="1"/>
        <end position="47"/>
    </location>
</feature>
<dbReference type="Proteomes" id="UP000183971">
    <property type="component" value="Unassembled WGS sequence"/>
</dbReference>
<dbReference type="GeneID" id="42046069"/>
<feature type="compositionally biased region" description="Low complexity" evidence="1">
    <location>
        <begin position="13"/>
        <end position="27"/>
    </location>
</feature>
<evidence type="ECO:0000256" key="1">
    <source>
        <dbReference type="SAM" id="MobiDB-lite"/>
    </source>
</evidence>
<evidence type="ECO:0000313" key="2">
    <source>
        <dbReference type="EMBL" id="CZR34698.1"/>
    </source>
</evidence>
<gene>
    <name evidence="2" type="ORF">FPRO_01181</name>
</gene>
<dbReference type="VEuPathDB" id="FungiDB:FPRO_01181"/>
<keyword evidence="3" id="KW-1185">Reference proteome</keyword>
<protein>
    <submittedName>
        <fullName evidence="2">Uncharacterized protein</fullName>
    </submittedName>
</protein>
<sequence>MTRVGGAEAYGQLPLTDTVPKPTPDVVPLHDSRHGYGHGTSTTQNGRHCQLELKPSPTPATNPELELRMLMWRLRFGDTQAWASTESASESSTAAKLSNLSLASGVSHLRLKEHIVFQEELVTDKMRLRMQATGCKGPNDIRTIESRSLTQLQRRWRIKRLQALSPRSRVF</sequence>